<evidence type="ECO:0000313" key="1">
    <source>
        <dbReference type="EMBL" id="KFM81500.1"/>
    </source>
</evidence>
<accession>A0A087UVW1</accession>
<keyword evidence="2" id="KW-1185">Reference proteome</keyword>
<protein>
    <submittedName>
        <fullName evidence="1">Uncharacterized protein</fullName>
    </submittedName>
</protein>
<gene>
    <name evidence="1" type="ORF">X975_07744</name>
</gene>
<name>A0A087UVW1_STEMI</name>
<proteinExistence type="predicted"/>
<sequence length="68" mass="8012">MFMRHTTQTKHFLTLSIGKYEGIMIDNFWSNSSSHLMNFILVRNRNPCLCSPCYLSSLLSIYDKVFFL</sequence>
<dbReference type="Proteomes" id="UP000054359">
    <property type="component" value="Unassembled WGS sequence"/>
</dbReference>
<organism evidence="1 2">
    <name type="scientific">Stegodyphus mimosarum</name>
    <name type="common">African social velvet spider</name>
    <dbReference type="NCBI Taxonomy" id="407821"/>
    <lineage>
        <taxon>Eukaryota</taxon>
        <taxon>Metazoa</taxon>
        <taxon>Ecdysozoa</taxon>
        <taxon>Arthropoda</taxon>
        <taxon>Chelicerata</taxon>
        <taxon>Arachnida</taxon>
        <taxon>Araneae</taxon>
        <taxon>Araneomorphae</taxon>
        <taxon>Entelegynae</taxon>
        <taxon>Eresoidea</taxon>
        <taxon>Eresidae</taxon>
        <taxon>Stegodyphus</taxon>
    </lineage>
</organism>
<dbReference type="EMBL" id="KK121903">
    <property type="protein sequence ID" value="KFM81500.1"/>
    <property type="molecule type" value="Genomic_DNA"/>
</dbReference>
<feature type="non-terminal residue" evidence="1">
    <location>
        <position position="68"/>
    </location>
</feature>
<reference evidence="1 2" key="1">
    <citation type="submission" date="2013-11" db="EMBL/GenBank/DDBJ databases">
        <title>Genome sequencing of Stegodyphus mimosarum.</title>
        <authorList>
            <person name="Bechsgaard J."/>
        </authorList>
    </citation>
    <scope>NUCLEOTIDE SEQUENCE [LARGE SCALE GENOMIC DNA]</scope>
</reference>
<dbReference type="AlphaFoldDB" id="A0A087UVW1"/>
<evidence type="ECO:0000313" key="2">
    <source>
        <dbReference type="Proteomes" id="UP000054359"/>
    </source>
</evidence>